<protein>
    <submittedName>
        <fullName evidence="1">Uncharacterized protein</fullName>
    </submittedName>
</protein>
<dbReference type="AlphaFoldDB" id="A0A8H3H9X6"/>
<name>A0A8H3H9X6_9AGAM</name>
<gene>
    <name evidence="1" type="ORF">RDB_LOCUS147492</name>
</gene>
<proteinExistence type="predicted"/>
<comment type="caution">
    <text evidence="1">The sequence shown here is derived from an EMBL/GenBank/DDBJ whole genome shotgun (WGS) entry which is preliminary data.</text>
</comment>
<reference evidence="1" key="1">
    <citation type="submission" date="2021-01" db="EMBL/GenBank/DDBJ databases">
        <authorList>
            <person name="Kaushik A."/>
        </authorList>
    </citation>
    <scope>NUCLEOTIDE SEQUENCE</scope>
    <source>
        <strain evidence="1">AG1-1A</strain>
    </source>
</reference>
<evidence type="ECO:0000313" key="2">
    <source>
        <dbReference type="Proteomes" id="UP000663840"/>
    </source>
</evidence>
<dbReference type="EMBL" id="CAJMWR010004234">
    <property type="protein sequence ID" value="CAE6490421.1"/>
    <property type="molecule type" value="Genomic_DNA"/>
</dbReference>
<accession>A0A8H3H9X6</accession>
<sequence length="48" mass="5569">MSRCGPSGLEKSRLANRHKTHTKIFAHGWRAMFPPRLPKRFASFMEVV</sequence>
<organism evidence="1 2">
    <name type="scientific">Rhizoctonia solani</name>
    <dbReference type="NCBI Taxonomy" id="456999"/>
    <lineage>
        <taxon>Eukaryota</taxon>
        <taxon>Fungi</taxon>
        <taxon>Dikarya</taxon>
        <taxon>Basidiomycota</taxon>
        <taxon>Agaricomycotina</taxon>
        <taxon>Agaricomycetes</taxon>
        <taxon>Cantharellales</taxon>
        <taxon>Ceratobasidiaceae</taxon>
        <taxon>Rhizoctonia</taxon>
    </lineage>
</organism>
<dbReference type="Proteomes" id="UP000663840">
    <property type="component" value="Unassembled WGS sequence"/>
</dbReference>
<evidence type="ECO:0000313" key="1">
    <source>
        <dbReference type="EMBL" id="CAE6490421.1"/>
    </source>
</evidence>